<evidence type="ECO:0000259" key="1">
    <source>
        <dbReference type="PROSITE" id="PS00028"/>
    </source>
</evidence>
<evidence type="ECO:0000313" key="2">
    <source>
        <dbReference type="EMBL" id="KAK9754382.1"/>
    </source>
</evidence>
<evidence type="ECO:0000313" key="3">
    <source>
        <dbReference type="Proteomes" id="UP001458880"/>
    </source>
</evidence>
<proteinExistence type="predicted"/>
<protein>
    <recommendedName>
        <fullName evidence="1">C2H2-type domain-containing protein</fullName>
    </recommendedName>
</protein>
<dbReference type="PROSITE" id="PS00028">
    <property type="entry name" value="ZINC_FINGER_C2H2_1"/>
    <property type="match status" value="1"/>
</dbReference>
<gene>
    <name evidence="2" type="ORF">QE152_g1384</name>
</gene>
<dbReference type="Proteomes" id="UP001458880">
    <property type="component" value="Unassembled WGS sequence"/>
</dbReference>
<dbReference type="InterPro" id="IPR013087">
    <property type="entry name" value="Znf_C2H2_type"/>
</dbReference>
<accession>A0AAW1N739</accession>
<dbReference type="AlphaFoldDB" id="A0AAW1N739"/>
<comment type="caution">
    <text evidence="2">The sequence shown here is derived from an EMBL/GenBank/DDBJ whole genome shotgun (WGS) entry which is preliminary data.</text>
</comment>
<keyword evidence="3" id="KW-1185">Reference proteome</keyword>
<organism evidence="2 3">
    <name type="scientific">Popillia japonica</name>
    <name type="common">Japanese beetle</name>
    <dbReference type="NCBI Taxonomy" id="7064"/>
    <lineage>
        <taxon>Eukaryota</taxon>
        <taxon>Metazoa</taxon>
        <taxon>Ecdysozoa</taxon>
        <taxon>Arthropoda</taxon>
        <taxon>Hexapoda</taxon>
        <taxon>Insecta</taxon>
        <taxon>Pterygota</taxon>
        <taxon>Neoptera</taxon>
        <taxon>Endopterygota</taxon>
        <taxon>Coleoptera</taxon>
        <taxon>Polyphaga</taxon>
        <taxon>Scarabaeiformia</taxon>
        <taxon>Scarabaeidae</taxon>
        <taxon>Rutelinae</taxon>
        <taxon>Popillia</taxon>
    </lineage>
</organism>
<feature type="domain" description="C2H2-type" evidence="1">
    <location>
        <begin position="150"/>
        <end position="171"/>
    </location>
</feature>
<reference evidence="2 3" key="1">
    <citation type="journal article" date="2024" name="BMC Genomics">
        <title>De novo assembly and annotation of Popillia japonica's genome with initial clues to its potential as an invasive pest.</title>
        <authorList>
            <person name="Cucini C."/>
            <person name="Boschi S."/>
            <person name="Funari R."/>
            <person name="Cardaioli E."/>
            <person name="Iannotti N."/>
            <person name="Marturano G."/>
            <person name="Paoli F."/>
            <person name="Bruttini M."/>
            <person name="Carapelli A."/>
            <person name="Frati F."/>
            <person name="Nardi F."/>
        </authorList>
    </citation>
    <scope>NUCLEOTIDE SEQUENCE [LARGE SCALE GENOMIC DNA]</scope>
    <source>
        <strain evidence="2">DMR45628</strain>
    </source>
</reference>
<dbReference type="EMBL" id="JASPKY010000008">
    <property type="protein sequence ID" value="KAK9754382.1"/>
    <property type="molecule type" value="Genomic_DNA"/>
</dbReference>
<sequence length="380" mass="44205">MHSVFKFDLRDITDNNNPFKVNTRKSTSYRDVIGEAITLIKIIPPIAVAVEEPLVWLNIRHISRKFSRGTSGQRNIGMALEAKKKAWIEFRTKFKEDSNDKQKQRNIGMALEAKKKAWIEFRTKFKEDSNDKQKLFKKIDCSLGLPPKTCPHCSKTFFSVKVKNCHIKRVHQVAVEGARRSLMLCPLCVDGSEVKTYESLRNHIKENHQVSIEQLTYQFSSNQDYEIWKNTQKIETTYAARRSNHMKEIWKNTQKIETTYAARRSNHMKNYKEIHYECNRSDNKDKLHNLNNLTSEDVFALLDENYFILDKLHNLNNLTSEDVFALLDEIPSDGSVISESSDEEFIAEVVSGGLMKVEEENSEWEDDDGPNLEPPLFFKF</sequence>
<name>A0AAW1N739_POPJA</name>